<evidence type="ECO:0000256" key="1">
    <source>
        <dbReference type="SAM" id="Phobius"/>
    </source>
</evidence>
<sequence length="75" mass="8994">MSIPPTEIHRLQDNTSQEIKMRQNQMTRKVLRNERIYFSMKNNIFMLLNVDLFLSIVYQMLHVHISLPQHILTSP</sequence>
<dbReference type="AlphaFoldDB" id="A0A0B6ZSP2"/>
<gene>
    <name evidence="2" type="primary">ORF75871</name>
</gene>
<organism evidence="2">
    <name type="scientific">Arion vulgaris</name>
    <dbReference type="NCBI Taxonomy" id="1028688"/>
    <lineage>
        <taxon>Eukaryota</taxon>
        <taxon>Metazoa</taxon>
        <taxon>Spiralia</taxon>
        <taxon>Lophotrochozoa</taxon>
        <taxon>Mollusca</taxon>
        <taxon>Gastropoda</taxon>
        <taxon>Heterobranchia</taxon>
        <taxon>Euthyneura</taxon>
        <taxon>Panpulmonata</taxon>
        <taxon>Eupulmonata</taxon>
        <taxon>Stylommatophora</taxon>
        <taxon>Helicina</taxon>
        <taxon>Arionoidea</taxon>
        <taxon>Arionidae</taxon>
        <taxon>Arion</taxon>
    </lineage>
</organism>
<keyword evidence="1" id="KW-1133">Transmembrane helix</keyword>
<accession>A0A0B6ZSP2</accession>
<feature type="transmembrane region" description="Helical" evidence="1">
    <location>
        <begin position="44"/>
        <end position="65"/>
    </location>
</feature>
<keyword evidence="1" id="KW-0472">Membrane</keyword>
<name>A0A0B6ZSP2_9EUPU</name>
<evidence type="ECO:0000313" key="2">
    <source>
        <dbReference type="EMBL" id="CEK70846.1"/>
    </source>
</evidence>
<keyword evidence="1" id="KW-0812">Transmembrane</keyword>
<protein>
    <submittedName>
        <fullName evidence="2">Uncharacterized protein</fullName>
    </submittedName>
</protein>
<reference evidence="2" key="1">
    <citation type="submission" date="2014-12" db="EMBL/GenBank/DDBJ databases">
        <title>Insight into the proteome of Arion vulgaris.</title>
        <authorList>
            <person name="Aradska J."/>
            <person name="Bulat T."/>
            <person name="Smidak R."/>
            <person name="Sarate P."/>
            <person name="Gangsoo J."/>
            <person name="Sialana F."/>
            <person name="Bilban M."/>
            <person name="Lubec G."/>
        </authorList>
    </citation>
    <scope>NUCLEOTIDE SEQUENCE</scope>
    <source>
        <tissue evidence="2">Skin</tissue>
    </source>
</reference>
<dbReference type="EMBL" id="HACG01023981">
    <property type="protein sequence ID" value="CEK70846.1"/>
    <property type="molecule type" value="Transcribed_RNA"/>
</dbReference>
<proteinExistence type="predicted"/>